<comment type="caution">
    <text evidence="6">The sequence shown here is derived from an EMBL/GenBank/DDBJ whole genome shotgun (WGS) entry which is preliminary data.</text>
</comment>
<dbReference type="HAMAP" id="MF_01361">
    <property type="entry name" value="UPF0391"/>
    <property type="match status" value="1"/>
</dbReference>
<dbReference type="EMBL" id="BMXS01000004">
    <property type="protein sequence ID" value="GGX87038.1"/>
    <property type="molecule type" value="Genomic_DNA"/>
</dbReference>
<dbReference type="PIRSF" id="PIRSF036466">
    <property type="entry name" value="UCP036466"/>
    <property type="match status" value="1"/>
</dbReference>
<keyword evidence="3 5" id="KW-1133">Transmembrane helix</keyword>
<dbReference type="Pfam" id="PF07043">
    <property type="entry name" value="DUF1328"/>
    <property type="match status" value="1"/>
</dbReference>
<evidence type="ECO:0000256" key="5">
    <source>
        <dbReference type="HAMAP-Rule" id="MF_01361"/>
    </source>
</evidence>
<name>A0ABQ2YMZ7_9GAMM</name>
<dbReference type="RefSeq" id="WP_189467371.1">
    <property type="nucleotide sequence ID" value="NZ_BMXS01000004.1"/>
</dbReference>
<keyword evidence="7" id="KW-1185">Reference proteome</keyword>
<evidence type="ECO:0000256" key="3">
    <source>
        <dbReference type="ARBA" id="ARBA00022989"/>
    </source>
</evidence>
<dbReference type="Proteomes" id="UP000653056">
    <property type="component" value="Unassembled WGS sequence"/>
</dbReference>
<evidence type="ECO:0000256" key="2">
    <source>
        <dbReference type="ARBA" id="ARBA00022692"/>
    </source>
</evidence>
<evidence type="ECO:0000313" key="7">
    <source>
        <dbReference type="Proteomes" id="UP000653056"/>
    </source>
</evidence>
<keyword evidence="2 5" id="KW-0812">Transmembrane</keyword>
<accession>A0ABQ2YMZ7</accession>
<comment type="similarity">
    <text evidence="5">Belongs to the UPF0391 family.</text>
</comment>
<sequence>MLGNALLFLLVAVIAAVVGFSGIAGVATVIAQGLCVLFLILFVVSLIRGRR</sequence>
<keyword evidence="4 5" id="KW-0472">Membrane</keyword>
<feature type="transmembrane region" description="Helical" evidence="5">
    <location>
        <begin position="29"/>
        <end position="47"/>
    </location>
</feature>
<reference evidence="7" key="1">
    <citation type="journal article" date="2019" name="Int. J. Syst. Evol. Microbiol.">
        <title>The Global Catalogue of Microorganisms (GCM) 10K type strain sequencing project: providing services to taxonomists for standard genome sequencing and annotation.</title>
        <authorList>
            <consortium name="The Broad Institute Genomics Platform"/>
            <consortium name="The Broad Institute Genome Sequencing Center for Infectious Disease"/>
            <person name="Wu L."/>
            <person name="Ma J."/>
        </authorList>
    </citation>
    <scope>NUCLEOTIDE SEQUENCE [LARGE SCALE GENOMIC DNA]</scope>
    <source>
        <strain evidence="7">KCTC 22228</strain>
    </source>
</reference>
<comment type="subcellular location">
    <subcellularLocation>
        <location evidence="5">Cell membrane</location>
        <topology evidence="5">Single-pass membrane protein</topology>
    </subcellularLocation>
</comment>
<organism evidence="6 7">
    <name type="scientific">Litchfieldella qijiaojingensis</name>
    <dbReference type="NCBI Taxonomy" id="980347"/>
    <lineage>
        <taxon>Bacteria</taxon>
        <taxon>Pseudomonadati</taxon>
        <taxon>Pseudomonadota</taxon>
        <taxon>Gammaproteobacteria</taxon>
        <taxon>Oceanospirillales</taxon>
        <taxon>Halomonadaceae</taxon>
        <taxon>Litchfieldella</taxon>
    </lineage>
</organism>
<gene>
    <name evidence="6" type="ORF">GCM10007160_12980</name>
</gene>
<dbReference type="NCBIfam" id="NF010229">
    <property type="entry name" value="PRK13682.1-4"/>
    <property type="match status" value="1"/>
</dbReference>
<proteinExistence type="inferred from homology"/>
<keyword evidence="1 5" id="KW-1003">Cell membrane</keyword>
<dbReference type="InterPro" id="IPR009760">
    <property type="entry name" value="DUF1328"/>
</dbReference>
<evidence type="ECO:0000256" key="1">
    <source>
        <dbReference type="ARBA" id="ARBA00022475"/>
    </source>
</evidence>
<evidence type="ECO:0000313" key="6">
    <source>
        <dbReference type="EMBL" id="GGX87038.1"/>
    </source>
</evidence>
<protein>
    <recommendedName>
        <fullName evidence="5">UPF0391 membrane protein GCM10007160_12980</fullName>
    </recommendedName>
</protein>
<evidence type="ECO:0000256" key="4">
    <source>
        <dbReference type="ARBA" id="ARBA00023136"/>
    </source>
</evidence>